<keyword evidence="5 9" id="KW-1133">Transmembrane helix</keyword>
<evidence type="ECO:0000256" key="3">
    <source>
        <dbReference type="ARBA" id="ARBA00022618"/>
    </source>
</evidence>
<keyword evidence="4 9" id="KW-0812">Transmembrane</keyword>
<dbReference type="Pfam" id="PF08478">
    <property type="entry name" value="POTRA_1"/>
    <property type="match status" value="1"/>
</dbReference>
<protein>
    <recommendedName>
        <fullName evidence="10">POTRA domain-containing protein</fullName>
    </recommendedName>
</protein>
<dbReference type="Pfam" id="PF03799">
    <property type="entry name" value="FtsQ_DivIB_C"/>
    <property type="match status" value="1"/>
</dbReference>
<dbReference type="InterPro" id="IPR005548">
    <property type="entry name" value="Cell_div_FtsQ/DivIB_C"/>
</dbReference>
<accession>A0ABP5JFT7</accession>
<evidence type="ECO:0000256" key="2">
    <source>
        <dbReference type="ARBA" id="ARBA00022475"/>
    </source>
</evidence>
<evidence type="ECO:0000313" key="11">
    <source>
        <dbReference type="EMBL" id="GAA2117426.1"/>
    </source>
</evidence>
<feature type="transmembrane region" description="Helical" evidence="9">
    <location>
        <begin position="52"/>
        <end position="73"/>
    </location>
</feature>
<keyword evidence="3" id="KW-0132">Cell division</keyword>
<keyword evidence="7" id="KW-0131">Cell cycle</keyword>
<keyword evidence="12" id="KW-1185">Reference proteome</keyword>
<keyword evidence="2" id="KW-1003">Cell membrane</keyword>
<sequence length="273" mass="29681">MRVASLLGNRRARAGKSGRAADVPKPDPADVEAARTRRRFARRQWRRRWLSWKPVLAVVLVLALVVGGVWLVFFSRYLSVQSVQVTGTGLLTADDVRHAARVAQDEPLARVDVAAVERRVESLAPVADATVTRQWPDSVRISITERVAIAVVDIGTRIRGMDADGVVFRDFPRAPRNLPLVRTSGSTGGEALREAALVVSALPPALARRVEHLQVVTVDQITLVLRDGREVLWGSAAESDAKAEVLVALLKEQAKSYDVSVPGAPTTSQQPLS</sequence>
<dbReference type="Gene3D" id="3.10.20.310">
    <property type="entry name" value="membrane protein fhac"/>
    <property type="match status" value="1"/>
</dbReference>
<evidence type="ECO:0000256" key="5">
    <source>
        <dbReference type="ARBA" id="ARBA00022989"/>
    </source>
</evidence>
<comment type="subcellular location">
    <subcellularLocation>
        <location evidence="1">Membrane</location>
    </subcellularLocation>
</comment>
<dbReference type="EMBL" id="BAAAQQ010000002">
    <property type="protein sequence ID" value="GAA2117426.1"/>
    <property type="molecule type" value="Genomic_DNA"/>
</dbReference>
<keyword evidence="6 9" id="KW-0472">Membrane</keyword>
<name>A0ABP5JFT7_9ACTN</name>
<evidence type="ECO:0000256" key="9">
    <source>
        <dbReference type="SAM" id="Phobius"/>
    </source>
</evidence>
<dbReference type="Proteomes" id="UP001500575">
    <property type="component" value="Unassembled WGS sequence"/>
</dbReference>
<evidence type="ECO:0000313" key="12">
    <source>
        <dbReference type="Proteomes" id="UP001500575"/>
    </source>
</evidence>
<evidence type="ECO:0000256" key="1">
    <source>
        <dbReference type="ARBA" id="ARBA00004370"/>
    </source>
</evidence>
<feature type="region of interest" description="Disordered" evidence="8">
    <location>
        <begin position="1"/>
        <end position="28"/>
    </location>
</feature>
<comment type="caution">
    <text evidence="11">The sequence shown here is derived from an EMBL/GenBank/DDBJ whole genome shotgun (WGS) entry which is preliminary data.</text>
</comment>
<dbReference type="InterPro" id="IPR013685">
    <property type="entry name" value="POTRA_FtsQ_type"/>
</dbReference>
<organism evidence="11 12">
    <name type="scientific">Nocardioides bigeumensis</name>
    <dbReference type="NCBI Taxonomy" id="433657"/>
    <lineage>
        <taxon>Bacteria</taxon>
        <taxon>Bacillati</taxon>
        <taxon>Actinomycetota</taxon>
        <taxon>Actinomycetes</taxon>
        <taxon>Propionibacteriales</taxon>
        <taxon>Nocardioidaceae</taxon>
        <taxon>Nocardioides</taxon>
    </lineage>
</organism>
<dbReference type="PANTHER" id="PTHR37820">
    <property type="entry name" value="CELL DIVISION PROTEIN DIVIB"/>
    <property type="match status" value="1"/>
</dbReference>
<gene>
    <name evidence="11" type="ORF">GCM10009843_08380</name>
</gene>
<evidence type="ECO:0000256" key="6">
    <source>
        <dbReference type="ARBA" id="ARBA00023136"/>
    </source>
</evidence>
<dbReference type="InterPro" id="IPR050487">
    <property type="entry name" value="FtsQ_DivIB"/>
</dbReference>
<evidence type="ECO:0000259" key="10">
    <source>
        <dbReference type="PROSITE" id="PS51779"/>
    </source>
</evidence>
<dbReference type="PANTHER" id="PTHR37820:SF1">
    <property type="entry name" value="CELL DIVISION PROTEIN FTSQ"/>
    <property type="match status" value="1"/>
</dbReference>
<feature type="domain" description="POTRA" evidence="10">
    <location>
        <begin position="78"/>
        <end position="146"/>
    </location>
</feature>
<dbReference type="InterPro" id="IPR034746">
    <property type="entry name" value="POTRA"/>
</dbReference>
<dbReference type="PROSITE" id="PS51779">
    <property type="entry name" value="POTRA"/>
    <property type="match status" value="1"/>
</dbReference>
<reference evidence="12" key="1">
    <citation type="journal article" date="2019" name="Int. J. Syst. Evol. Microbiol.">
        <title>The Global Catalogue of Microorganisms (GCM) 10K type strain sequencing project: providing services to taxonomists for standard genome sequencing and annotation.</title>
        <authorList>
            <consortium name="The Broad Institute Genomics Platform"/>
            <consortium name="The Broad Institute Genome Sequencing Center for Infectious Disease"/>
            <person name="Wu L."/>
            <person name="Ma J."/>
        </authorList>
    </citation>
    <scope>NUCLEOTIDE SEQUENCE [LARGE SCALE GENOMIC DNA]</scope>
    <source>
        <strain evidence="12">JCM 16021</strain>
    </source>
</reference>
<evidence type="ECO:0000256" key="8">
    <source>
        <dbReference type="SAM" id="MobiDB-lite"/>
    </source>
</evidence>
<proteinExistence type="predicted"/>
<evidence type="ECO:0000256" key="7">
    <source>
        <dbReference type="ARBA" id="ARBA00023306"/>
    </source>
</evidence>
<evidence type="ECO:0000256" key="4">
    <source>
        <dbReference type="ARBA" id="ARBA00022692"/>
    </source>
</evidence>